<organism evidence="1 2">
    <name type="scientific">Cricetulus griseus</name>
    <name type="common">Chinese hamster</name>
    <name type="synonym">Cricetulus barabensis griseus</name>
    <dbReference type="NCBI Taxonomy" id="10029"/>
    <lineage>
        <taxon>Eukaryota</taxon>
        <taxon>Metazoa</taxon>
        <taxon>Chordata</taxon>
        <taxon>Craniata</taxon>
        <taxon>Vertebrata</taxon>
        <taxon>Euteleostomi</taxon>
        <taxon>Mammalia</taxon>
        <taxon>Eutheria</taxon>
        <taxon>Euarchontoglires</taxon>
        <taxon>Glires</taxon>
        <taxon>Rodentia</taxon>
        <taxon>Myomorpha</taxon>
        <taxon>Muroidea</taxon>
        <taxon>Cricetidae</taxon>
        <taxon>Cricetinae</taxon>
        <taxon>Cricetulus</taxon>
    </lineage>
</organism>
<protein>
    <submittedName>
        <fullName evidence="1">Uncharacterized protein</fullName>
    </submittedName>
</protein>
<proteinExistence type="predicted"/>
<dbReference type="EMBL" id="JH000070">
    <property type="protein sequence ID" value="EGV94221.1"/>
    <property type="molecule type" value="Genomic_DNA"/>
</dbReference>
<accession>G3GZ03</accession>
<dbReference type="AlphaFoldDB" id="G3GZ03"/>
<dbReference type="InParanoid" id="G3GZ03"/>
<evidence type="ECO:0000313" key="2">
    <source>
        <dbReference type="Proteomes" id="UP000001075"/>
    </source>
</evidence>
<dbReference type="Proteomes" id="UP000001075">
    <property type="component" value="Unassembled WGS sequence"/>
</dbReference>
<gene>
    <name evidence="1" type="ORF">I79_003054</name>
</gene>
<evidence type="ECO:0000313" key="1">
    <source>
        <dbReference type="EMBL" id="EGV94221.1"/>
    </source>
</evidence>
<reference evidence="2" key="1">
    <citation type="journal article" date="2011" name="Nat. Biotechnol.">
        <title>The genomic sequence of the Chinese hamster ovary (CHO)-K1 cell line.</title>
        <authorList>
            <person name="Xu X."/>
            <person name="Nagarajan H."/>
            <person name="Lewis N.E."/>
            <person name="Pan S."/>
            <person name="Cai Z."/>
            <person name="Liu X."/>
            <person name="Chen W."/>
            <person name="Xie M."/>
            <person name="Wang W."/>
            <person name="Hammond S."/>
            <person name="Andersen M.R."/>
            <person name="Neff N."/>
            <person name="Passarelli B."/>
            <person name="Koh W."/>
            <person name="Fan H.C."/>
            <person name="Wang J."/>
            <person name="Gui Y."/>
            <person name="Lee K.H."/>
            <person name="Betenbaugh M.J."/>
            <person name="Quake S.R."/>
            <person name="Famili I."/>
            <person name="Palsson B.O."/>
            <person name="Wang J."/>
        </authorList>
    </citation>
    <scope>NUCLEOTIDE SEQUENCE [LARGE SCALE GENOMIC DNA]</scope>
    <source>
        <strain evidence="2">CHO K1 cell line</strain>
    </source>
</reference>
<sequence length="83" mass="9366">MLQVAQGLLKTQLRRHTPGNQLVMHDELVLREGTRSFLHLYGWNEAKREKKGGQSATLPGWATNEMQTPLSRSLGVLWKAGQI</sequence>
<name>G3GZ03_CRIGR</name>